<organism evidence="3">
    <name type="scientific">Harvfovirus sp</name>
    <dbReference type="NCBI Taxonomy" id="2487768"/>
    <lineage>
        <taxon>Viruses</taxon>
        <taxon>Varidnaviria</taxon>
        <taxon>Bamfordvirae</taxon>
        <taxon>Nucleocytoviricota</taxon>
        <taxon>Megaviricetes</taxon>
        <taxon>Imitervirales</taxon>
        <taxon>Mimiviridae</taxon>
        <taxon>Klosneuvirinae</taxon>
    </lineage>
</organism>
<evidence type="ECO:0000256" key="1">
    <source>
        <dbReference type="ARBA" id="ARBA00022614"/>
    </source>
</evidence>
<sequence>MKRRDCSDSKRFLHGIFTIPVEAYVEYFKIDDLIMLRRTHPGFAGKLCLIAKPVIELFAPMIGIIDYSNVPRQFPKAKLAVGKRQSGITCSQNLNVLGNITSLDCTGRSIMVVDLSVMTGLTSLCLDQCDAIKTEWLDAMTKLVSLNLADNNQIKGVTLRKLTNLRHLNLDSNTTITDLDIEGLPLCSLSLAHNTTISPFVIRRLNLTQLNIDRYGTGEFTAETSLWTTITDLHINIGDRWRLKNREETIAKMTWLRRLTITDSFPHIDCVKSLTNLTYLELKDATVGEIVGITPLLLLQTLIIKGQKNVRHLIDFPVGPFNDLTHLEIIDYDVIFNFDFLTNLTHLDIECVPPMDYGKLCKLKNLTKLILRISSLWTYIDISGLRSLISLEVLGRGIVRSFVGNDSLQSLKMDITNCILDDSSLVLMRNLRHLSLGIFSCEKVIGTCFRSLDKLFSVEISVRNKLGEECIADLEKRGVMVRYLKYIEGSSYRAIEANFMH</sequence>
<dbReference type="InterPro" id="IPR032675">
    <property type="entry name" value="LRR_dom_sf"/>
</dbReference>
<dbReference type="Gene3D" id="3.80.10.10">
    <property type="entry name" value="Ribonuclease Inhibitor"/>
    <property type="match status" value="2"/>
</dbReference>
<name>A0A3G5A306_9VIRU</name>
<dbReference type="InterPro" id="IPR050836">
    <property type="entry name" value="SDS22/Internalin_LRR"/>
</dbReference>
<dbReference type="PANTHER" id="PTHR46652">
    <property type="entry name" value="LEUCINE-RICH REPEAT AND IQ DOMAIN-CONTAINING PROTEIN 1-RELATED"/>
    <property type="match status" value="1"/>
</dbReference>
<keyword evidence="2" id="KW-0677">Repeat</keyword>
<dbReference type="EMBL" id="MK072251">
    <property type="protein sequence ID" value="AYV80884.1"/>
    <property type="molecule type" value="Genomic_DNA"/>
</dbReference>
<dbReference type="InterPro" id="IPR025875">
    <property type="entry name" value="Leu-rich_rpt_4"/>
</dbReference>
<protein>
    <recommendedName>
        <fullName evidence="4">Leucine-rich repeat protein</fullName>
    </recommendedName>
</protein>
<accession>A0A3G5A306</accession>
<evidence type="ECO:0000256" key="2">
    <source>
        <dbReference type="ARBA" id="ARBA00022737"/>
    </source>
</evidence>
<dbReference type="PANTHER" id="PTHR46652:SF8">
    <property type="entry name" value="LEUCINE RICH REPEAT CONTAINING 23"/>
    <property type="match status" value="1"/>
</dbReference>
<dbReference type="Pfam" id="PF12799">
    <property type="entry name" value="LRR_4"/>
    <property type="match status" value="1"/>
</dbReference>
<evidence type="ECO:0008006" key="4">
    <source>
        <dbReference type="Google" id="ProtNLM"/>
    </source>
</evidence>
<evidence type="ECO:0000313" key="3">
    <source>
        <dbReference type="EMBL" id="AYV80884.1"/>
    </source>
</evidence>
<gene>
    <name evidence="3" type="ORF">Harvfovirus9_14</name>
</gene>
<reference evidence="3" key="1">
    <citation type="submission" date="2018-10" db="EMBL/GenBank/DDBJ databases">
        <title>Hidden diversity of soil giant viruses.</title>
        <authorList>
            <person name="Schulz F."/>
            <person name="Alteio L."/>
            <person name="Goudeau D."/>
            <person name="Ryan E.M."/>
            <person name="Malmstrom R.R."/>
            <person name="Blanchard J."/>
            <person name="Woyke T."/>
        </authorList>
    </citation>
    <scope>NUCLEOTIDE SEQUENCE</scope>
    <source>
        <strain evidence="3">HAV1</strain>
    </source>
</reference>
<proteinExistence type="predicted"/>
<dbReference type="SUPFAM" id="SSF52047">
    <property type="entry name" value="RNI-like"/>
    <property type="match status" value="1"/>
</dbReference>
<keyword evidence="1" id="KW-0433">Leucine-rich repeat</keyword>